<dbReference type="InterPro" id="IPR035892">
    <property type="entry name" value="C2_domain_sf"/>
</dbReference>
<sequence>MAVLSLLVRWVIRMRCRDWDFNMALMLKNILVMASLAISLSTAIGSALVKAPQGKNQKPFVFILEPKKQGDPPVEFATDRVEELFEWFQSIRQITWKIDTKENNMKYWEKNQSIAIELSDLVVYCKPTSKTKDDLDKYMQLNHALFSLNGRTGYVLQPEIMRTGKYEPMPPESQRKIQMTLTIKVLGARHLPKPGRSIACPFVEVEICGAEYDNKFKTTVVNDNGLSPVWAPTQEKVTFEIYDPKLAFLRFVVYEEDIFSDPNFLAHATYPIKGIKSGFQSVPLKNGYSEDIELASLLLVFCEMRPVLESGETPANQMRW</sequence>
<feature type="domain" description="PI-PLC Y-box" evidence="2">
    <location>
        <begin position="136"/>
        <end position="162"/>
    </location>
</feature>
<dbReference type="Pfam" id="PF00168">
    <property type="entry name" value="C2"/>
    <property type="match status" value="1"/>
</dbReference>
<accession>A0A091DUH1</accession>
<reference evidence="3 4" key="1">
    <citation type="submission" date="2013-11" db="EMBL/GenBank/DDBJ databases">
        <title>The Damaraland mole rat (Fukomys damarensis) genome and evolution of African mole rats.</title>
        <authorList>
            <person name="Gladyshev V.N."/>
            <person name="Fang X."/>
        </authorList>
    </citation>
    <scope>NUCLEOTIDE SEQUENCE [LARGE SCALE GENOMIC DNA]</scope>
    <source>
        <tissue evidence="3">Liver</tissue>
    </source>
</reference>
<keyword evidence="4" id="KW-1185">Reference proteome</keyword>
<dbReference type="GO" id="GO:0032587">
    <property type="term" value="C:ruffle membrane"/>
    <property type="evidence" value="ECO:0007669"/>
    <property type="project" value="TreeGrafter"/>
</dbReference>
<organism evidence="3 4">
    <name type="scientific">Fukomys damarensis</name>
    <name type="common">Damaraland mole rat</name>
    <name type="synonym">Cryptomys damarensis</name>
    <dbReference type="NCBI Taxonomy" id="885580"/>
    <lineage>
        <taxon>Eukaryota</taxon>
        <taxon>Metazoa</taxon>
        <taxon>Chordata</taxon>
        <taxon>Craniata</taxon>
        <taxon>Vertebrata</taxon>
        <taxon>Euteleostomi</taxon>
        <taxon>Mammalia</taxon>
        <taxon>Eutheria</taxon>
        <taxon>Euarchontoglires</taxon>
        <taxon>Glires</taxon>
        <taxon>Rodentia</taxon>
        <taxon>Hystricomorpha</taxon>
        <taxon>Bathyergidae</taxon>
        <taxon>Fukomys</taxon>
    </lineage>
</organism>
<dbReference type="InterPro" id="IPR017946">
    <property type="entry name" value="PLC-like_Pdiesterase_TIM-brl"/>
</dbReference>
<proteinExistence type="predicted"/>
<dbReference type="SMART" id="SM00239">
    <property type="entry name" value="C2"/>
    <property type="match status" value="1"/>
</dbReference>
<dbReference type="InterPro" id="IPR001711">
    <property type="entry name" value="PLipase_C_Pinositol-sp_Y"/>
</dbReference>
<gene>
    <name evidence="3" type="ORF">H920_02822</name>
</gene>
<protein>
    <submittedName>
        <fullName evidence="3">1-phosphatidylinositol-4,5-bisphosphate phosphodiesterase gamma-2</fullName>
    </submittedName>
</protein>
<dbReference type="GO" id="GO:0004435">
    <property type="term" value="F:phosphatidylinositol-4,5-bisphosphate phospholipase C activity"/>
    <property type="evidence" value="ECO:0007669"/>
    <property type="project" value="InterPro"/>
</dbReference>
<dbReference type="Gene3D" id="2.60.40.150">
    <property type="entry name" value="C2 domain"/>
    <property type="match status" value="1"/>
</dbReference>
<evidence type="ECO:0000313" key="4">
    <source>
        <dbReference type="Proteomes" id="UP000028990"/>
    </source>
</evidence>
<dbReference type="PANTHER" id="PTHR10336">
    <property type="entry name" value="PHOSPHOINOSITIDE-SPECIFIC PHOSPHOLIPASE C FAMILY PROTEIN"/>
    <property type="match status" value="1"/>
</dbReference>
<dbReference type="FunFam" id="2.60.40.150:FF:000094">
    <property type="entry name" value="1-phosphatidylinositol 4,5-bisphosphate phosphodiesterase gamma"/>
    <property type="match status" value="1"/>
</dbReference>
<dbReference type="Gene3D" id="3.20.20.190">
    <property type="entry name" value="Phosphatidylinositol (PI) phosphodiesterase"/>
    <property type="match status" value="1"/>
</dbReference>
<evidence type="ECO:0000259" key="1">
    <source>
        <dbReference type="PROSITE" id="PS50004"/>
    </source>
</evidence>
<evidence type="ECO:0000259" key="2">
    <source>
        <dbReference type="PROSITE" id="PS50008"/>
    </source>
</evidence>
<name>A0A091DUH1_FUKDA</name>
<dbReference type="SMART" id="SM00149">
    <property type="entry name" value="PLCYc"/>
    <property type="match status" value="1"/>
</dbReference>
<dbReference type="SUPFAM" id="SSF51695">
    <property type="entry name" value="PLC-like phosphodiesterases"/>
    <property type="match status" value="1"/>
</dbReference>
<dbReference type="GO" id="GO:0010634">
    <property type="term" value="P:positive regulation of epithelial cell migration"/>
    <property type="evidence" value="ECO:0007669"/>
    <property type="project" value="TreeGrafter"/>
</dbReference>
<dbReference type="GO" id="GO:0046488">
    <property type="term" value="P:phosphatidylinositol metabolic process"/>
    <property type="evidence" value="ECO:0007669"/>
    <property type="project" value="TreeGrafter"/>
</dbReference>
<evidence type="ECO:0000313" key="3">
    <source>
        <dbReference type="EMBL" id="KFO35754.1"/>
    </source>
</evidence>
<dbReference type="PANTHER" id="PTHR10336:SF25">
    <property type="entry name" value="1-PHOSPHATIDYLINOSITOL 4,5-BISPHOSPHATE PHOSPHODIESTERASE GAMMA-2"/>
    <property type="match status" value="1"/>
</dbReference>
<feature type="domain" description="C2" evidence="1">
    <location>
        <begin position="162"/>
        <end position="286"/>
    </location>
</feature>
<dbReference type="Proteomes" id="UP000028990">
    <property type="component" value="Unassembled WGS sequence"/>
</dbReference>
<dbReference type="GO" id="GO:0048015">
    <property type="term" value="P:phosphatidylinositol-mediated signaling"/>
    <property type="evidence" value="ECO:0007669"/>
    <property type="project" value="TreeGrafter"/>
</dbReference>
<dbReference type="InterPro" id="IPR000008">
    <property type="entry name" value="C2_dom"/>
</dbReference>
<dbReference type="PROSITE" id="PS50004">
    <property type="entry name" value="C2"/>
    <property type="match status" value="1"/>
</dbReference>
<dbReference type="EMBL" id="KN121664">
    <property type="protein sequence ID" value="KFO35754.1"/>
    <property type="molecule type" value="Genomic_DNA"/>
</dbReference>
<dbReference type="AlphaFoldDB" id="A0A091DUH1"/>
<dbReference type="GO" id="GO:0051209">
    <property type="term" value="P:release of sequestered calcium ion into cytosol"/>
    <property type="evidence" value="ECO:0007669"/>
    <property type="project" value="TreeGrafter"/>
</dbReference>
<dbReference type="InterPro" id="IPR001192">
    <property type="entry name" value="PI-PLC_fam"/>
</dbReference>
<dbReference type="PROSITE" id="PS50008">
    <property type="entry name" value="PIPLC_Y_DOMAIN"/>
    <property type="match status" value="1"/>
</dbReference>
<dbReference type="CDD" id="cd00275">
    <property type="entry name" value="C2_PLC_like"/>
    <property type="match status" value="1"/>
</dbReference>
<dbReference type="Gene3D" id="2.30.29.30">
    <property type="entry name" value="Pleckstrin-homology domain (PH domain)/Phosphotyrosine-binding domain (PTB)"/>
    <property type="match status" value="1"/>
</dbReference>
<dbReference type="InterPro" id="IPR011993">
    <property type="entry name" value="PH-like_dom_sf"/>
</dbReference>
<dbReference type="SUPFAM" id="SSF49562">
    <property type="entry name" value="C2 domain (Calcium/lipid-binding domain, CaLB)"/>
    <property type="match status" value="1"/>
</dbReference>